<evidence type="ECO:0000313" key="3">
    <source>
        <dbReference type="Proteomes" id="UP001335648"/>
    </source>
</evidence>
<evidence type="ECO:0000256" key="1">
    <source>
        <dbReference type="SAM" id="MobiDB-lite"/>
    </source>
</evidence>
<feature type="compositionally biased region" description="Low complexity" evidence="1">
    <location>
        <begin position="904"/>
        <end position="916"/>
    </location>
</feature>
<reference evidence="2 3" key="1">
    <citation type="journal article" date="2023" name="Mol. Biol. Evol.">
        <title>Genomics of Secondarily Temperate Adaptation in the Only Non-Antarctic Icefish.</title>
        <authorList>
            <person name="Rivera-Colon A.G."/>
            <person name="Rayamajhi N."/>
            <person name="Minhas B.F."/>
            <person name="Madrigal G."/>
            <person name="Bilyk K.T."/>
            <person name="Yoon V."/>
            <person name="Hune M."/>
            <person name="Gregory S."/>
            <person name="Cheng C.H.C."/>
            <person name="Catchen J.M."/>
        </authorList>
    </citation>
    <scope>NUCLEOTIDE SEQUENCE [LARGE SCALE GENOMIC DNA]</scope>
    <source>
        <strain evidence="2">JC2023a</strain>
    </source>
</reference>
<feature type="region of interest" description="Disordered" evidence="1">
    <location>
        <begin position="483"/>
        <end position="524"/>
    </location>
</feature>
<feature type="compositionally biased region" description="Basic residues" evidence="1">
    <location>
        <begin position="449"/>
        <end position="460"/>
    </location>
</feature>
<comment type="caution">
    <text evidence="2">The sequence shown here is derived from an EMBL/GenBank/DDBJ whole genome shotgun (WGS) entry which is preliminary data.</text>
</comment>
<protein>
    <submittedName>
        <fullName evidence="2">Uncharacterized protein</fullName>
    </submittedName>
</protein>
<feature type="region of interest" description="Disordered" evidence="1">
    <location>
        <begin position="737"/>
        <end position="761"/>
    </location>
</feature>
<gene>
    <name evidence="2" type="ORF">CesoFtcFv8_010569</name>
</gene>
<feature type="region of interest" description="Disordered" evidence="1">
    <location>
        <begin position="846"/>
        <end position="873"/>
    </location>
</feature>
<dbReference type="Proteomes" id="UP001335648">
    <property type="component" value="Unassembled WGS sequence"/>
</dbReference>
<feature type="region of interest" description="Disordered" evidence="1">
    <location>
        <begin position="84"/>
        <end position="126"/>
    </location>
</feature>
<organism evidence="2 3">
    <name type="scientific">Champsocephalus esox</name>
    <name type="common">pike icefish</name>
    <dbReference type="NCBI Taxonomy" id="159716"/>
    <lineage>
        <taxon>Eukaryota</taxon>
        <taxon>Metazoa</taxon>
        <taxon>Chordata</taxon>
        <taxon>Craniata</taxon>
        <taxon>Vertebrata</taxon>
        <taxon>Euteleostomi</taxon>
        <taxon>Actinopterygii</taxon>
        <taxon>Neopterygii</taxon>
        <taxon>Teleostei</taxon>
        <taxon>Neoteleostei</taxon>
        <taxon>Acanthomorphata</taxon>
        <taxon>Eupercaria</taxon>
        <taxon>Perciformes</taxon>
        <taxon>Notothenioidei</taxon>
        <taxon>Channichthyidae</taxon>
        <taxon>Champsocephalus</taxon>
    </lineage>
</organism>
<dbReference type="AlphaFoldDB" id="A0AAN8C5R5"/>
<proteinExistence type="predicted"/>
<accession>A0AAN8C5R5</accession>
<dbReference type="EMBL" id="JAULUE010002053">
    <property type="protein sequence ID" value="KAK5897512.1"/>
    <property type="molecule type" value="Genomic_DNA"/>
</dbReference>
<feature type="compositionally biased region" description="Low complexity" evidence="1">
    <location>
        <begin position="96"/>
        <end position="120"/>
    </location>
</feature>
<sequence length="967" mass="104992">MLRPSSSPSHSSLSPLISPPLHAPSIPLAHPSLFSSPPRPPLALSTPYSLRLLLPLLLSPPPPQSPHLLSSSLVDSASHRSPIISLSPLRHPHSTSSSPALPVHLSPLSSPPLNTTLSPHSPHPRIIHSLDRALPSASSARTAHSHRSRHHCRALHAPSAPHIFISHNTSPRPHLTSPAPPHAHHRCPRSLTPHTLRSFPPSLSPLSPQYALLTPPRPSPTRSHTPLTLLYSQLAPARPHFSPHLSSPSHFFFLPTHVSPLNALAPHSHAHRFVPRSARPLSRARITRPSPLPRSPPFAHPPHFSRFPFLLPLSRPPTPTNISLLVSHFHSTSYPTRSRHPPDPRTSPSPLSTRILFPHFFPSRLSPLFPNSASHLLAPNPLPSTPHTLSTISPLAQPARWQQTNIPRSQLRQRKTRDPLHLPDSQTINNPTTSPSPAPLLSLSSLAHPPRRASHSHLHAPLRSPSHFFDPLSSRPLPAYLPYSSSRSHRRRPSTLSYPHPPALPTHTSHTPTHPTSSTLSSITSHTSLNTLPLRQPASFIFFTCSPTSSHNLPTSSPSSLLSCRILTRQPPSQICYHSRRTPLTLHHPAPHSPLLPTYKVLPQHLPISISSTTLAPAPNLIYALSLISPPHSRPSSRSSLHSPIFTPLAPSQPSSPLSPHPLTSNPLLLSRLLTRHSTSTTNHASLPLHTHHSSSPAVFSYPTSPPSPRHPSLVKLSTTHSARHPLPTLAATLPKISHPLSLSHPTRHRPSRSQTHTPPPLPSLCTLARIPLTHSLHSHSTLTIPASLAPAHCLSITLTLHTPPSLLRAPLPPTLDTHSLSSFPLPPINFPRSLSLSPLSPSLIHTPPLSTSPRPCRTPLAPTHTILPLSSRSPRRSTSLYVYSAPLPACNLALTHSLPRALASRTRSHTSSSLPPLRPLHPAPSLSPHSPHPLSLVSLSPRISPSHSSPPTPLRDPSRLIANSHL</sequence>
<name>A0AAN8C5R5_9TELE</name>
<feature type="compositionally biased region" description="Low complexity" evidence="1">
    <location>
        <begin position="505"/>
        <end position="524"/>
    </location>
</feature>
<feature type="region of interest" description="Disordered" evidence="1">
    <location>
        <begin position="387"/>
        <end position="462"/>
    </location>
</feature>
<evidence type="ECO:0000313" key="2">
    <source>
        <dbReference type="EMBL" id="KAK5897512.1"/>
    </source>
</evidence>
<feature type="compositionally biased region" description="Polar residues" evidence="1">
    <location>
        <begin position="424"/>
        <end position="433"/>
    </location>
</feature>
<feature type="compositionally biased region" description="Low complexity" evidence="1">
    <location>
        <begin position="680"/>
        <end position="698"/>
    </location>
</feature>
<feature type="region of interest" description="Disordered" evidence="1">
    <location>
        <begin position="680"/>
        <end position="715"/>
    </location>
</feature>
<feature type="compositionally biased region" description="Polar residues" evidence="1">
    <location>
        <begin position="387"/>
        <end position="410"/>
    </location>
</feature>
<keyword evidence="3" id="KW-1185">Reference proteome</keyword>
<feature type="region of interest" description="Disordered" evidence="1">
    <location>
        <begin position="904"/>
        <end position="967"/>
    </location>
</feature>
<feature type="compositionally biased region" description="Low complexity" evidence="1">
    <location>
        <begin position="924"/>
        <end position="948"/>
    </location>
</feature>
<feature type="compositionally biased region" description="Low complexity" evidence="1">
    <location>
        <begin position="439"/>
        <end position="448"/>
    </location>
</feature>
<feature type="region of interest" description="Disordered" evidence="1">
    <location>
        <begin position="633"/>
        <end position="664"/>
    </location>
</feature>